<evidence type="ECO:0000313" key="7">
    <source>
        <dbReference type="EMBL" id="RKD14474.1"/>
    </source>
</evidence>
<dbReference type="SUPFAM" id="SSF47781">
    <property type="entry name" value="RuvA domain 2-like"/>
    <property type="match status" value="1"/>
</dbReference>
<dbReference type="InterPro" id="IPR023874">
    <property type="entry name" value="DNA_rSAM_put"/>
</dbReference>
<dbReference type="InterPro" id="IPR058240">
    <property type="entry name" value="rSAM_sf"/>
</dbReference>
<feature type="domain" description="Radical SAM core" evidence="6">
    <location>
        <begin position="62"/>
        <end position="197"/>
    </location>
</feature>
<evidence type="ECO:0000256" key="4">
    <source>
        <dbReference type="ARBA" id="ARBA00023004"/>
    </source>
</evidence>
<gene>
    <name evidence="7" type="ORF">BCY91_08365</name>
</gene>
<dbReference type="SFLD" id="SFLDS00029">
    <property type="entry name" value="Radical_SAM"/>
    <property type="match status" value="1"/>
</dbReference>
<dbReference type="Pfam" id="PF04055">
    <property type="entry name" value="Radical_SAM"/>
    <property type="match status" value="1"/>
</dbReference>
<name>A0A419S477_9SPHI</name>
<dbReference type="PANTHER" id="PTHR21180">
    <property type="entry name" value="ENDONUCLEASE/EXONUCLEASE/PHOSPHATASE FAMILY DOMAIN-CONTAINING PROTEIN 1"/>
    <property type="match status" value="1"/>
</dbReference>
<keyword evidence="8" id="KW-1185">Reference proteome</keyword>
<dbReference type="InterPro" id="IPR007197">
    <property type="entry name" value="rSAM"/>
</dbReference>
<dbReference type="EMBL" id="MBTA01000026">
    <property type="protein sequence ID" value="RKD14474.1"/>
    <property type="molecule type" value="Genomic_DNA"/>
</dbReference>
<dbReference type="Gene3D" id="3.20.20.70">
    <property type="entry name" value="Aldolase class I"/>
    <property type="match status" value="1"/>
</dbReference>
<dbReference type="SFLD" id="SFLDG01102">
    <property type="entry name" value="Uncharacterised_Radical_SAM_Su"/>
    <property type="match status" value="1"/>
</dbReference>
<proteinExistence type="predicted"/>
<evidence type="ECO:0000256" key="2">
    <source>
        <dbReference type="ARBA" id="ARBA00022691"/>
    </source>
</evidence>
<dbReference type="GO" id="GO:0046872">
    <property type="term" value="F:metal ion binding"/>
    <property type="evidence" value="ECO:0007669"/>
    <property type="project" value="UniProtKB-KW"/>
</dbReference>
<evidence type="ECO:0000256" key="3">
    <source>
        <dbReference type="ARBA" id="ARBA00022723"/>
    </source>
</evidence>
<dbReference type="GO" id="GO:0051536">
    <property type="term" value="F:iron-sulfur cluster binding"/>
    <property type="evidence" value="ECO:0007669"/>
    <property type="project" value="UniProtKB-KW"/>
</dbReference>
<evidence type="ECO:0000313" key="8">
    <source>
        <dbReference type="Proteomes" id="UP000283433"/>
    </source>
</evidence>
<dbReference type="Proteomes" id="UP000283433">
    <property type="component" value="Unassembled WGS sequence"/>
</dbReference>
<comment type="cofactor">
    <cofactor evidence="1">
        <name>[4Fe-4S] cluster</name>
        <dbReference type="ChEBI" id="CHEBI:49883"/>
    </cofactor>
</comment>
<keyword evidence="3" id="KW-0479">Metal-binding</keyword>
<protein>
    <submittedName>
        <fullName evidence="7">Putative DNA modification/repair radical SAM protein</fullName>
    </submittedName>
</protein>
<dbReference type="NCBIfam" id="TIGR03916">
    <property type="entry name" value="rSAM_link_UDG"/>
    <property type="match status" value="1"/>
</dbReference>
<keyword evidence="4" id="KW-0408">Iron</keyword>
<keyword evidence="2" id="KW-0949">S-adenosyl-L-methionine</keyword>
<dbReference type="OrthoDB" id="9801154at2"/>
<dbReference type="InterPro" id="IPR013785">
    <property type="entry name" value="Aldolase_TIM"/>
</dbReference>
<dbReference type="CDD" id="cd01335">
    <property type="entry name" value="Radical_SAM"/>
    <property type="match status" value="1"/>
</dbReference>
<evidence type="ECO:0000256" key="5">
    <source>
        <dbReference type="ARBA" id="ARBA00023014"/>
    </source>
</evidence>
<organism evidence="7 8">
    <name type="scientific">Pelobium manganitolerans</name>
    <dbReference type="NCBI Taxonomy" id="1842495"/>
    <lineage>
        <taxon>Bacteria</taxon>
        <taxon>Pseudomonadati</taxon>
        <taxon>Bacteroidota</taxon>
        <taxon>Sphingobacteriia</taxon>
        <taxon>Sphingobacteriales</taxon>
        <taxon>Sphingobacteriaceae</taxon>
        <taxon>Pelobium</taxon>
    </lineage>
</organism>
<dbReference type="GO" id="GO:0003824">
    <property type="term" value="F:catalytic activity"/>
    <property type="evidence" value="ECO:0007669"/>
    <property type="project" value="InterPro"/>
</dbReference>
<dbReference type="InterPro" id="IPR010994">
    <property type="entry name" value="RuvA_2-like"/>
</dbReference>
<evidence type="ECO:0000259" key="6">
    <source>
        <dbReference type="Pfam" id="PF04055"/>
    </source>
</evidence>
<dbReference type="SUPFAM" id="SSF102114">
    <property type="entry name" value="Radical SAM enzymes"/>
    <property type="match status" value="1"/>
</dbReference>
<evidence type="ECO:0000256" key="1">
    <source>
        <dbReference type="ARBA" id="ARBA00001966"/>
    </source>
</evidence>
<accession>A0A419S477</accession>
<sequence>MNFDRVKEKLSILADAAKYDVSCSSSGSKRKNKGKGLGDSSGMGICHSYTTDGRCISLLKILLTNVCIYDCAYCVTRRSNDIKRAAFTVQEVVDLTINFYRRNYIEGLFLSSGIFKDADTTMERLVTVAKKLRVEENFNGYIHLKSIPGASDELMKEAGLYADRLSINLELPTTEGLKLLAPEKDRQQMLQPMAAVKNEIALYQDERKKFKHLPSYAPAGQSTQMIIGATPETDLQLIQTADFFYKSYSMKRVYYSAYIPVAQDARLPSLQSQVPLLRENRLYQADWLMRFYGFKADEILEGKQPFLALDMDPKLAWALRNLDFFPLNLQTADLEAILRIPGVGLKSAWKIIEGRKFGKLSISHLQKMGVAVNRAKHFIDFGTSTFLNKNVLHQQNIKSIILSQSVSKFQAHYSPQLSLF</sequence>
<dbReference type="InterPro" id="IPR051675">
    <property type="entry name" value="Endo/Exo/Phosphatase_dom_1"/>
</dbReference>
<comment type="caution">
    <text evidence="7">The sequence shown here is derived from an EMBL/GenBank/DDBJ whole genome shotgun (WGS) entry which is preliminary data.</text>
</comment>
<dbReference type="PANTHER" id="PTHR21180:SF9">
    <property type="entry name" value="TYPE II SECRETION SYSTEM PROTEIN K"/>
    <property type="match status" value="1"/>
</dbReference>
<reference evidence="7 8" key="1">
    <citation type="submission" date="2016-07" db="EMBL/GenBank/DDBJ databases">
        <title>Genome of Pelobium manganitolerans.</title>
        <authorList>
            <person name="Wu S."/>
            <person name="Wang G."/>
        </authorList>
    </citation>
    <scope>NUCLEOTIDE SEQUENCE [LARGE SCALE GENOMIC DNA]</scope>
    <source>
        <strain evidence="7 8">YS-25</strain>
    </source>
</reference>
<dbReference type="RefSeq" id="WP_120182480.1">
    <property type="nucleotide sequence ID" value="NZ_MBTA01000026.1"/>
</dbReference>
<keyword evidence="5" id="KW-0411">Iron-sulfur</keyword>
<dbReference type="AlphaFoldDB" id="A0A419S477"/>